<sequence>MKNTQWQYPPERRSSSTRSDAKVAIPRLQNTHYSLTVPVRPQRPRTDVKSNVPVIAPVVSTASVRVRTMPATMSRNAGTDSEEERAIQKTKILTELLIEVSSQLDEKGKKKVEDTLASFEGDTPPVPTSTAPLASQSKRQRQASYFDDDATSSPSVDAGEAHISASAGSNDDLDFVQEDFLRNSELDSAGFMGRNSHAQWLRALEAKVEQNEGEPPNMAYRPPGSSADTSSAYAGASHGRQQKSSHTQGNQNSATSYYFYLDKTNIDIDIGDPNILPSASTAQRLFGYYKHAVHSPFKLIDDEFEQQLQVYFNGAETKDTLNVCRKWRAGMNLVFAIGARYSHLVGSEWRVDDRDHLVYMWRAIHLLQFQNMKSIASHPDQRLIQAIGLLSFYYLTIGHVSRAWFMIGMAIRHAQAAGLHLRYDNPSIHHDRRKSLAELWWALNSVECVLTTILGRPRAMSAKDCTVPPPEDVRAGVEPKLRRSTAPNIFTASSSFSGSSFSSSGGQSAGHQLDSFPTAYVRLDILMGKILSGLYSPRKSTQSWKAAQTMITSFSEELQTWALQSLPQGPSIAVAASMGHSLDRESLLLYLYYYNAKICITRPCLCKIDERTQGQSEESSRFIQKTADACIGAALNISALLPDPPNSAWYYENGPWWCATHMIMQALTVLLIELSLDCVHLTFDKSHITSCVDKLIKWLESMQTVDAVSKGAYNVVTKVLSKQSSDEAAKRHMPHIRSAEKRIPQELETFQQEPGLPQAYQMPTHPHSLQPIDNTWPGSEAANRMPYFSQPDTASFYQNNVPSSDYLPGSNAGLDEFGQPQMSLFYGNPYTAVTYQWDWESMTVDDGGHGHGPPQYRGQNMGRGPPHS</sequence>
<reference evidence="4" key="1">
    <citation type="submission" date="2021-12" db="EMBL/GenBank/DDBJ databases">
        <title>Curvularia clavata genome.</title>
        <authorList>
            <person name="Cao Y."/>
        </authorList>
    </citation>
    <scope>NUCLEOTIDE SEQUENCE</scope>
    <source>
        <strain evidence="4">Yc1106</strain>
    </source>
</reference>
<dbReference type="PANTHER" id="PTHR47654">
    <property type="entry name" value="ZN(II)2CYS6 TRANSCRIPTION FACTOR (EUROFUNG)-RELATED"/>
    <property type="match status" value="1"/>
</dbReference>
<evidence type="ECO:0000313" key="4">
    <source>
        <dbReference type="EMBL" id="USP74982.1"/>
    </source>
</evidence>
<feature type="compositionally biased region" description="Polar residues" evidence="2">
    <location>
        <begin position="242"/>
        <end position="251"/>
    </location>
</feature>
<dbReference type="EMBL" id="CP089275">
    <property type="protein sequence ID" value="USP74982.1"/>
    <property type="molecule type" value="Genomic_DNA"/>
</dbReference>
<dbReference type="SMART" id="SM00906">
    <property type="entry name" value="Fungal_trans"/>
    <property type="match status" value="1"/>
</dbReference>
<dbReference type="Pfam" id="PF04082">
    <property type="entry name" value="Fungal_trans"/>
    <property type="match status" value="1"/>
</dbReference>
<dbReference type="Proteomes" id="UP001056012">
    <property type="component" value="Chromosome 2"/>
</dbReference>
<protein>
    <recommendedName>
        <fullName evidence="3">Xylanolytic transcriptional activator regulatory domain-containing protein</fullName>
    </recommendedName>
</protein>
<evidence type="ECO:0000256" key="2">
    <source>
        <dbReference type="SAM" id="MobiDB-lite"/>
    </source>
</evidence>
<dbReference type="InterPro" id="IPR053230">
    <property type="entry name" value="Trans_reg_galc"/>
</dbReference>
<feature type="compositionally biased region" description="Polar residues" evidence="2">
    <location>
        <begin position="128"/>
        <end position="137"/>
    </location>
</feature>
<dbReference type="GO" id="GO:0003677">
    <property type="term" value="F:DNA binding"/>
    <property type="evidence" value="ECO:0007669"/>
    <property type="project" value="InterPro"/>
</dbReference>
<feature type="region of interest" description="Disordered" evidence="2">
    <location>
        <begin position="846"/>
        <end position="868"/>
    </location>
</feature>
<keyword evidence="5" id="KW-1185">Reference proteome</keyword>
<feature type="region of interest" description="Disordered" evidence="2">
    <location>
        <begin position="1"/>
        <end position="23"/>
    </location>
</feature>
<dbReference type="CDD" id="cd12148">
    <property type="entry name" value="fungal_TF_MHR"/>
    <property type="match status" value="1"/>
</dbReference>
<dbReference type="VEuPathDB" id="FungiDB:yc1106_02256"/>
<gene>
    <name evidence="4" type="ORF">yc1106_02256</name>
</gene>
<organism evidence="4 5">
    <name type="scientific">Curvularia clavata</name>
    <dbReference type="NCBI Taxonomy" id="95742"/>
    <lineage>
        <taxon>Eukaryota</taxon>
        <taxon>Fungi</taxon>
        <taxon>Dikarya</taxon>
        <taxon>Ascomycota</taxon>
        <taxon>Pezizomycotina</taxon>
        <taxon>Dothideomycetes</taxon>
        <taxon>Pleosporomycetidae</taxon>
        <taxon>Pleosporales</taxon>
        <taxon>Pleosporineae</taxon>
        <taxon>Pleosporaceae</taxon>
        <taxon>Curvularia</taxon>
    </lineage>
</organism>
<feature type="region of interest" description="Disordered" evidence="2">
    <location>
        <begin position="117"/>
        <end position="159"/>
    </location>
</feature>
<evidence type="ECO:0000256" key="1">
    <source>
        <dbReference type="ARBA" id="ARBA00023242"/>
    </source>
</evidence>
<feature type="region of interest" description="Disordered" evidence="2">
    <location>
        <begin position="209"/>
        <end position="251"/>
    </location>
</feature>
<evidence type="ECO:0000259" key="3">
    <source>
        <dbReference type="SMART" id="SM00906"/>
    </source>
</evidence>
<dbReference type="GO" id="GO:0006351">
    <property type="term" value="P:DNA-templated transcription"/>
    <property type="evidence" value="ECO:0007669"/>
    <property type="project" value="InterPro"/>
</dbReference>
<dbReference type="OrthoDB" id="5296287at2759"/>
<dbReference type="GO" id="GO:0008270">
    <property type="term" value="F:zinc ion binding"/>
    <property type="evidence" value="ECO:0007669"/>
    <property type="project" value="InterPro"/>
</dbReference>
<dbReference type="InterPro" id="IPR007219">
    <property type="entry name" value="XnlR_reg_dom"/>
</dbReference>
<proteinExistence type="predicted"/>
<name>A0A9Q8Z2H1_CURCL</name>
<dbReference type="AlphaFoldDB" id="A0A9Q8Z2H1"/>
<feature type="domain" description="Xylanolytic transcriptional activator regulatory" evidence="3">
    <location>
        <begin position="403"/>
        <end position="476"/>
    </location>
</feature>
<keyword evidence="1" id="KW-0539">Nucleus</keyword>
<dbReference type="PANTHER" id="PTHR47654:SF5">
    <property type="entry name" value="TRANSCRIPTION FACTOR DOMAIN-CONTAINING PROTEIN"/>
    <property type="match status" value="1"/>
</dbReference>
<evidence type="ECO:0000313" key="5">
    <source>
        <dbReference type="Proteomes" id="UP001056012"/>
    </source>
</evidence>
<accession>A0A9Q8Z2H1</accession>